<dbReference type="InterPro" id="IPR001633">
    <property type="entry name" value="EAL_dom"/>
</dbReference>
<dbReference type="PROSITE" id="PS50883">
    <property type="entry name" value="EAL"/>
    <property type="match status" value="1"/>
</dbReference>
<dbReference type="eggNOG" id="COG5001">
    <property type="taxonomic scope" value="Bacteria"/>
</dbReference>
<dbReference type="PANTHER" id="PTHR44757:SF2">
    <property type="entry name" value="BIOFILM ARCHITECTURE MAINTENANCE PROTEIN MBAA"/>
    <property type="match status" value="1"/>
</dbReference>
<name>A0A090QUY4_9GAMM</name>
<dbReference type="PROSITE" id="PS50887">
    <property type="entry name" value="GGDEF"/>
    <property type="match status" value="1"/>
</dbReference>
<proteinExistence type="predicted"/>
<dbReference type="InterPro" id="IPR035919">
    <property type="entry name" value="EAL_sf"/>
</dbReference>
<dbReference type="EMBL" id="BBMN01000009">
    <property type="protein sequence ID" value="GAL06048.1"/>
    <property type="molecule type" value="Genomic_DNA"/>
</dbReference>
<dbReference type="InterPro" id="IPR043128">
    <property type="entry name" value="Rev_trsase/Diguanyl_cyclase"/>
</dbReference>
<dbReference type="InterPro" id="IPR029787">
    <property type="entry name" value="Nucleotide_cyclase"/>
</dbReference>
<sequence length="114" mass="12951">MACSIGMVSFPGDGNDARILLQNADTAMYEAKNRGRNRAVTFSEEMNKEARMQLWLEIELQKALQNNGLEVWYQPKVNARDFAIDGAEAWCAGNTRWKAISVRPSLFRWQSVPV</sequence>
<dbReference type="SUPFAM" id="SSF141868">
    <property type="entry name" value="EAL domain-like"/>
    <property type="match status" value="1"/>
</dbReference>
<dbReference type="Gene3D" id="3.20.20.450">
    <property type="entry name" value="EAL domain"/>
    <property type="match status" value="1"/>
</dbReference>
<dbReference type="STRING" id="754436.JCM19237_1688"/>
<evidence type="ECO:0000313" key="3">
    <source>
        <dbReference type="EMBL" id="GAL06048.1"/>
    </source>
</evidence>
<dbReference type="Proteomes" id="UP000029227">
    <property type="component" value="Unassembled WGS sequence"/>
</dbReference>
<gene>
    <name evidence="3" type="ORF">JCM19237_1688</name>
</gene>
<comment type="caution">
    <text evidence="3">The sequence shown here is derived from an EMBL/GenBank/DDBJ whole genome shotgun (WGS) entry which is preliminary data.</text>
</comment>
<accession>A0A090QUY4</accession>
<dbReference type="SUPFAM" id="SSF55073">
    <property type="entry name" value="Nucleotide cyclase"/>
    <property type="match status" value="1"/>
</dbReference>
<dbReference type="Pfam" id="PF00990">
    <property type="entry name" value="GGDEF"/>
    <property type="match status" value="1"/>
</dbReference>
<evidence type="ECO:0000259" key="2">
    <source>
        <dbReference type="PROSITE" id="PS50887"/>
    </source>
</evidence>
<reference evidence="3 4" key="1">
    <citation type="journal article" date="2014" name="Genome Announc.">
        <title>Draft Genome Sequences of Two Vibrionaceae Species, Vibrio ponticus C121 and Photobacterium aphoticum C119, Isolated as Coral Reef Microbiota.</title>
        <authorList>
            <person name="Al-saari N."/>
            <person name="Meirelles P.M."/>
            <person name="Mino S."/>
            <person name="Suda W."/>
            <person name="Oshima K."/>
            <person name="Hattori M."/>
            <person name="Ohkuma M."/>
            <person name="Thompson F.L."/>
            <person name="Gomez-Gil B."/>
            <person name="Sawabe T."/>
            <person name="Sawabe T."/>
        </authorList>
    </citation>
    <scope>NUCLEOTIDE SEQUENCE [LARGE SCALE GENOMIC DNA]</scope>
    <source>
        <strain evidence="3 4">JCM 19237</strain>
    </source>
</reference>
<protein>
    <submittedName>
        <fullName evidence="3">Diguanylate cyclase</fullName>
    </submittedName>
</protein>
<dbReference type="AlphaFoldDB" id="A0A090QUY4"/>
<evidence type="ECO:0000259" key="1">
    <source>
        <dbReference type="PROSITE" id="PS50883"/>
    </source>
</evidence>
<feature type="domain" description="GGDEF" evidence="2">
    <location>
        <begin position="1"/>
        <end position="44"/>
    </location>
</feature>
<dbReference type="InterPro" id="IPR052155">
    <property type="entry name" value="Biofilm_reg_signaling"/>
</dbReference>
<organism evidence="3 4">
    <name type="scientific">Photobacterium aphoticum</name>
    <dbReference type="NCBI Taxonomy" id="754436"/>
    <lineage>
        <taxon>Bacteria</taxon>
        <taxon>Pseudomonadati</taxon>
        <taxon>Pseudomonadota</taxon>
        <taxon>Gammaproteobacteria</taxon>
        <taxon>Vibrionales</taxon>
        <taxon>Vibrionaceae</taxon>
        <taxon>Photobacterium</taxon>
    </lineage>
</organism>
<dbReference type="InterPro" id="IPR000160">
    <property type="entry name" value="GGDEF_dom"/>
</dbReference>
<feature type="domain" description="EAL" evidence="1">
    <location>
        <begin position="53"/>
        <end position="114"/>
    </location>
</feature>
<evidence type="ECO:0000313" key="4">
    <source>
        <dbReference type="Proteomes" id="UP000029227"/>
    </source>
</evidence>
<dbReference type="Gene3D" id="3.30.70.270">
    <property type="match status" value="1"/>
</dbReference>
<dbReference type="PANTHER" id="PTHR44757">
    <property type="entry name" value="DIGUANYLATE CYCLASE DGCP"/>
    <property type="match status" value="1"/>
</dbReference>